<dbReference type="InterPro" id="IPR011577">
    <property type="entry name" value="Cyt_b561_bac/Ni-Hgenase"/>
</dbReference>
<feature type="transmembrane region" description="Helical" evidence="13">
    <location>
        <begin position="12"/>
        <end position="32"/>
    </location>
</feature>
<comment type="caution">
    <text evidence="15">The sequence shown here is derived from an EMBL/GenBank/DDBJ whole genome shotgun (WGS) entry which is preliminary data.</text>
</comment>
<feature type="transmembrane region" description="Helical" evidence="13">
    <location>
        <begin position="44"/>
        <end position="65"/>
    </location>
</feature>
<dbReference type="Proteomes" id="UP000648908">
    <property type="component" value="Unassembled WGS sequence"/>
</dbReference>
<dbReference type="PANTHER" id="PTHR30529:SF1">
    <property type="entry name" value="CYTOCHROME B561 HOMOLOG 2"/>
    <property type="match status" value="1"/>
</dbReference>
<evidence type="ECO:0000256" key="13">
    <source>
        <dbReference type="SAM" id="Phobius"/>
    </source>
</evidence>
<keyword evidence="11 13" id="KW-0472">Membrane</keyword>
<feature type="transmembrane region" description="Helical" evidence="13">
    <location>
        <begin position="142"/>
        <end position="166"/>
    </location>
</feature>
<keyword evidence="8" id="KW-0249">Electron transport</keyword>
<evidence type="ECO:0000256" key="8">
    <source>
        <dbReference type="ARBA" id="ARBA00022982"/>
    </source>
</evidence>
<evidence type="ECO:0000256" key="2">
    <source>
        <dbReference type="ARBA" id="ARBA00004651"/>
    </source>
</evidence>
<evidence type="ECO:0000256" key="11">
    <source>
        <dbReference type="ARBA" id="ARBA00023136"/>
    </source>
</evidence>
<organism evidence="15 16">
    <name type="scientific">Szabonella alba</name>
    <dbReference type="NCBI Taxonomy" id="2804194"/>
    <lineage>
        <taxon>Bacteria</taxon>
        <taxon>Pseudomonadati</taxon>
        <taxon>Pseudomonadota</taxon>
        <taxon>Alphaproteobacteria</taxon>
        <taxon>Rhodobacterales</taxon>
        <taxon>Paracoccaceae</taxon>
        <taxon>Szabonella</taxon>
    </lineage>
</organism>
<gene>
    <name evidence="15" type="ORF">JL811_18665</name>
</gene>
<accession>A0A8K0Y1T6</accession>
<keyword evidence="10" id="KW-0408">Iron</keyword>
<evidence type="ECO:0000256" key="4">
    <source>
        <dbReference type="ARBA" id="ARBA00022475"/>
    </source>
</evidence>
<comment type="cofactor">
    <cofactor evidence="1">
        <name>heme b</name>
        <dbReference type="ChEBI" id="CHEBI:60344"/>
    </cofactor>
</comment>
<dbReference type="InterPro" id="IPR052168">
    <property type="entry name" value="Cytochrome_b561_oxidase"/>
</dbReference>
<dbReference type="GO" id="GO:0005886">
    <property type="term" value="C:plasma membrane"/>
    <property type="evidence" value="ECO:0007669"/>
    <property type="project" value="UniProtKB-SubCell"/>
</dbReference>
<keyword evidence="4" id="KW-1003">Cell membrane</keyword>
<evidence type="ECO:0000256" key="12">
    <source>
        <dbReference type="ARBA" id="ARBA00037975"/>
    </source>
</evidence>
<keyword evidence="5" id="KW-0349">Heme</keyword>
<keyword evidence="3" id="KW-0813">Transport</keyword>
<dbReference type="EMBL" id="JAESVN010000015">
    <property type="protein sequence ID" value="MBL4919246.1"/>
    <property type="molecule type" value="Genomic_DNA"/>
</dbReference>
<comment type="similarity">
    <text evidence="12">Belongs to the cytochrome b561 family.</text>
</comment>
<evidence type="ECO:0000313" key="15">
    <source>
        <dbReference type="EMBL" id="MBL4919246.1"/>
    </source>
</evidence>
<keyword evidence="6 13" id="KW-0812">Transmembrane</keyword>
<evidence type="ECO:0000256" key="9">
    <source>
        <dbReference type="ARBA" id="ARBA00022989"/>
    </source>
</evidence>
<dbReference type="InterPro" id="IPR016174">
    <property type="entry name" value="Di-haem_cyt_TM"/>
</dbReference>
<evidence type="ECO:0000256" key="6">
    <source>
        <dbReference type="ARBA" id="ARBA00022692"/>
    </source>
</evidence>
<evidence type="ECO:0000313" key="16">
    <source>
        <dbReference type="Proteomes" id="UP000648908"/>
    </source>
</evidence>
<feature type="transmembrane region" description="Helical" evidence="13">
    <location>
        <begin position="85"/>
        <end position="106"/>
    </location>
</feature>
<keyword evidence="9 13" id="KW-1133">Transmembrane helix</keyword>
<evidence type="ECO:0000256" key="3">
    <source>
        <dbReference type="ARBA" id="ARBA00022448"/>
    </source>
</evidence>
<comment type="subcellular location">
    <subcellularLocation>
        <location evidence="2">Cell membrane</location>
        <topology evidence="2">Multi-pass membrane protein</topology>
    </subcellularLocation>
</comment>
<dbReference type="SUPFAM" id="SSF81342">
    <property type="entry name" value="Transmembrane di-heme cytochromes"/>
    <property type="match status" value="1"/>
</dbReference>
<dbReference type="GO" id="GO:0020037">
    <property type="term" value="F:heme binding"/>
    <property type="evidence" value="ECO:0007669"/>
    <property type="project" value="TreeGrafter"/>
</dbReference>
<keyword evidence="7" id="KW-0479">Metal-binding</keyword>
<keyword evidence="16" id="KW-1185">Reference proteome</keyword>
<dbReference type="Gene3D" id="1.20.950.20">
    <property type="entry name" value="Transmembrane di-heme cytochromes, Chain C"/>
    <property type="match status" value="1"/>
</dbReference>
<reference evidence="15" key="1">
    <citation type="submission" date="2021-01" db="EMBL/GenBank/DDBJ databases">
        <title>Tabrizicola alba sp. nov. a motile alkaliphilic bacterium isolated from a soda lake.</title>
        <authorList>
            <person name="Szuroczki S."/>
            <person name="Abbaszade G."/>
            <person name="Schumann P."/>
            <person name="Toth E."/>
        </authorList>
    </citation>
    <scope>NUCLEOTIDE SEQUENCE</scope>
    <source>
        <strain evidence="15">DMG-N-6</strain>
    </source>
</reference>
<evidence type="ECO:0000256" key="5">
    <source>
        <dbReference type="ARBA" id="ARBA00022617"/>
    </source>
</evidence>
<dbReference type="RefSeq" id="WP_202690227.1">
    <property type="nucleotide sequence ID" value="NZ_JAESVN010000015.1"/>
</dbReference>
<evidence type="ECO:0000256" key="7">
    <source>
        <dbReference type="ARBA" id="ARBA00022723"/>
    </source>
</evidence>
<dbReference type="Pfam" id="PF01292">
    <property type="entry name" value="Ni_hydr_CYTB"/>
    <property type="match status" value="1"/>
</dbReference>
<feature type="domain" description="Cytochrome b561 bacterial/Ni-hydrogenase" evidence="14">
    <location>
        <begin position="5"/>
        <end position="175"/>
    </location>
</feature>
<evidence type="ECO:0000256" key="1">
    <source>
        <dbReference type="ARBA" id="ARBA00001970"/>
    </source>
</evidence>
<name>A0A8K0Y1T6_9RHOB</name>
<dbReference type="PANTHER" id="PTHR30529">
    <property type="entry name" value="CYTOCHROME B561"/>
    <property type="match status" value="1"/>
</dbReference>
<sequence length="183" mass="20164">MQHVRYSATARLLHWIMAVLILSMLPVGFLMVQTGLARAVQDALFLYHKNIGVAVLLLAFARLLWRWRHPGPDLPASIPAWQARVAGVSHGLLYILMVAMPLAGYIRVRAGGFPIEMLDRIGLPTLVPRSDALAEVAKSAHYYGGIALAVLLVLHIGAALHHALILRDGVWERMAPLSRECKT</sequence>
<proteinExistence type="inferred from homology"/>
<dbReference type="AlphaFoldDB" id="A0A8K0Y1T6"/>
<evidence type="ECO:0000259" key="14">
    <source>
        <dbReference type="Pfam" id="PF01292"/>
    </source>
</evidence>
<protein>
    <submittedName>
        <fullName evidence="15">Cytochrome b</fullName>
    </submittedName>
</protein>
<dbReference type="GO" id="GO:0046872">
    <property type="term" value="F:metal ion binding"/>
    <property type="evidence" value="ECO:0007669"/>
    <property type="project" value="UniProtKB-KW"/>
</dbReference>
<dbReference type="GO" id="GO:0022904">
    <property type="term" value="P:respiratory electron transport chain"/>
    <property type="evidence" value="ECO:0007669"/>
    <property type="project" value="InterPro"/>
</dbReference>
<dbReference type="GO" id="GO:0009055">
    <property type="term" value="F:electron transfer activity"/>
    <property type="evidence" value="ECO:0007669"/>
    <property type="project" value="InterPro"/>
</dbReference>
<evidence type="ECO:0000256" key="10">
    <source>
        <dbReference type="ARBA" id="ARBA00023004"/>
    </source>
</evidence>